<dbReference type="GO" id="GO:0005764">
    <property type="term" value="C:lysosome"/>
    <property type="evidence" value="ECO:0007669"/>
    <property type="project" value="TreeGrafter"/>
</dbReference>
<sequence>MDGIFGLGFTEYPNLGAPMSTVKHFMDKEQFTVWMNRRGYIRQGNNTDRCGPLPRMIFRIAGRRFTVPSVQYVLDLNLRNGQCVMALFAVDSAAFGAQFILGQPFIRTFCQTYDIANKRIGISVARPQQTCTVDNYSRLTMY</sequence>
<dbReference type="PANTHER" id="PTHR47966:SF8">
    <property type="entry name" value="ASPARTIC PROTEASE 1-RELATED"/>
    <property type="match status" value="1"/>
</dbReference>
<evidence type="ECO:0000256" key="1">
    <source>
        <dbReference type="ARBA" id="ARBA00007447"/>
    </source>
</evidence>
<dbReference type="SUPFAM" id="SSF50630">
    <property type="entry name" value="Acid proteases"/>
    <property type="match status" value="1"/>
</dbReference>
<dbReference type="InterPro" id="IPR021109">
    <property type="entry name" value="Peptidase_aspartic_dom_sf"/>
</dbReference>
<dbReference type="Proteomes" id="UP000054047">
    <property type="component" value="Unassembled WGS sequence"/>
</dbReference>
<dbReference type="EMBL" id="KN730873">
    <property type="protein sequence ID" value="KIH60535.1"/>
    <property type="molecule type" value="Genomic_DNA"/>
</dbReference>
<dbReference type="Pfam" id="PF00026">
    <property type="entry name" value="Asp"/>
    <property type="match status" value="1"/>
</dbReference>
<dbReference type="Gene3D" id="2.40.70.10">
    <property type="entry name" value="Acid Proteases"/>
    <property type="match status" value="1"/>
</dbReference>
<protein>
    <recommendedName>
        <fullName evidence="2">Peptidase A1 domain-containing protein</fullName>
    </recommendedName>
</protein>
<dbReference type="PANTHER" id="PTHR47966">
    <property type="entry name" value="BETA-SITE APP-CLEAVING ENZYME, ISOFORM A-RELATED"/>
    <property type="match status" value="1"/>
</dbReference>
<dbReference type="AlphaFoldDB" id="A0A0C2GH65"/>
<comment type="similarity">
    <text evidence="1">Belongs to the peptidase A1 family.</text>
</comment>
<dbReference type="GO" id="GO:0004190">
    <property type="term" value="F:aspartic-type endopeptidase activity"/>
    <property type="evidence" value="ECO:0007669"/>
    <property type="project" value="InterPro"/>
</dbReference>
<organism evidence="3 4">
    <name type="scientific">Ancylostoma duodenale</name>
    <dbReference type="NCBI Taxonomy" id="51022"/>
    <lineage>
        <taxon>Eukaryota</taxon>
        <taxon>Metazoa</taxon>
        <taxon>Ecdysozoa</taxon>
        <taxon>Nematoda</taxon>
        <taxon>Chromadorea</taxon>
        <taxon>Rhabditida</taxon>
        <taxon>Rhabditina</taxon>
        <taxon>Rhabditomorpha</taxon>
        <taxon>Strongyloidea</taxon>
        <taxon>Ancylostomatidae</taxon>
        <taxon>Ancylostomatinae</taxon>
        <taxon>Ancylostoma</taxon>
    </lineage>
</organism>
<evidence type="ECO:0000313" key="3">
    <source>
        <dbReference type="EMBL" id="KIH60535.1"/>
    </source>
</evidence>
<evidence type="ECO:0000259" key="2">
    <source>
        <dbReference type="PROSITE" id="PS51767"/>
    </source>
</evidence>
<dbReference type="PROSITE" id="PS51767">
    <property type="entry name" value="PEPTIDASE_A1"/>
    <property type="match status" value="1"/>
</dbReference>
<gene>
    <name evidence="3" type="ORF">ANCDUO_09214</name>
</gene>
<keyword evidence="4" id="KW-1185">Reference proteome</keyword>
<reference evidence="3 4" key="1">
    <citation type="submission" date="2013-12" db="EMBL/GenBank/DDBJ databases">
        <title>Draft genome of the parsitic nematode Ancylostoma duodenale.</title>
        <authorList>
            <person name="Mitreva M."/>
        </authorList>
    </citation>
    <scope>NUCLEOTIDE SEQUENCE [LARGE SCALE GENOMIC DNA]</scope>
    <source>
        <strain evidence="3 4">Zhejiang</strain>
    </source>
</reference>
<evidence type="ECO:0000313" key="4">
    <source>
        <dbReference type="Proteomes" id="UP000054047"/>
    </source>
</evidence>
<name>A0A0C2GH65_9BILA</name>
<dbReference type="GO" id="GO:0006508">
    <property type="term" value="P:proteolysis"/>
    <property type="evidence" value="ECO:0007669"/>
    <property type="project" value="InterPro"/>
</dbReference>
<accession>A0A0C2GH65</accession>
<dbReference type="InterPro" id="IPR001461">
    <property type="entry name" value="Aspartic_peptidase_A1"/>
</dbReference>
<feature type="domain" description="Peptidase A1" evidence="2">
    <location>
        <begin position="1"/>
        <end position="123"/>
    </location>
</feature>
<dbReference type="InterPro" id="IPR033121">
    <property type="entry name" value="PEPTIDASE_A1"/>
</dbReference>
<proteinExistence type="inferred from homology"/>